<proteinExistence type="predicted"/>
<sequence length="328" mass="39558">MLQKFGKEAYDLKFEKYFDLIDDTFSLNPQTMAISQNGKYIFYRHGTYTVNSQHTFINSQSKVILRISGIVQACFSSDSKFLLFSQRSNENITYLCLLNCEEEQLIWKKELNKNEFEKDSIFQIQFSYLNEFAIISTRFQRYFQISIDGTYKELVLKQYQPMKYFDQLKFLDGESFIIGKIDQTQREKKYSYYFIYKQNRLIFSWKTVASKNQRFEIQNKFLIVLRDTSRFSLRLTTTGKLIRSLFILSEESLNFIYFKNVFYQLGLLNLIKYDLTQGKKIQTNCQMPKKHQNELDHLRKDQNIIRVHTFDEGFIRRLEFFKLKQYNQ</sequence>
<dbReference type="Proteomes" id="UP000683925">
    <property type="component" value="Unassembled WGS sequence"/>
</dbReference>
<gene>
    <name evidence="1" type="ORF">POCTA_138.1.T0060298</name>
</gene>
<dbReference type="OrthoDB" id="289254at2759"/>
<accession>A0A8S1S6T8</accession>
<protein>
    <submittedName>
        <fullName evidence="1">Uncharacterized protein</fullName>
    </submittedName>
</protein>
<organism evidence="1 2">
    <name type="scientific">Paramecium octaurelia</name>
    <dbReference type="NCBI Taxonomy" id="43137"/>
    <lineage>
        <taxon>Eukaryota</taxon>
        <taxon>Sar</taxon>
        <taxon>Alveolata</taxon>
        <taxon>Ciliophora</taxon>
        <taxon>Intramacronucleata</taxon>
        <taxon>Oligohymenophorea</taxon>
        <taxon>Peniculida</taxon>
        <taxon>Parameciidae</taxon>
        <taxon>Paramecium</taxon>
    </lineage>
</organism>
<comment type="caution">
    <text evidence="1">The sequence shown here is derived from an EMBL/GenBank/DDBJ whole genome shotgun (WGS) entry which is preliminary data.</text>
</comment>
<dbReference type="EMBL" id="CAJJDP010000005">
    <property type="protein sequence ID" value="CAD8135262.1"/>
    <property type="molecule type" value="Genomic_DNA"/>
</dbReference>
<dbReference type="OMA" id="HQNELDH"/>
<evidence type="ECO:0000313" key="1">
    <source>
        <dbReference type="EMBL" id="CAD8135262.1"/>
    </source>
</evidence>
<evidence type="ECO:0000313" key="2">
    <source>
        <dbReference type="Proteomes" id="UP000683925"/>
    </source>
</evidence>
<name>A0A8S1S6T8_PAROT</name>
<reference evidence="1" key="1">
    <citation type="submission" date="2021-01" db="EMBL/GenBank/DDBJ databases">
        <authorList>
            <consortium name="Genoscope - CEA"/>
            <person name="William W."/>
        </authorList>
    </citation>
    <scope>NUCLEOTIDE SEQUENCE</scope>
</reference>
<dbReference type="AlphaFoldDB" id="A0A8S1S6T8"/>
<keyword evidence="2" id="KW-1185">Reference proteome</keyword>